<protein>
    <submittedName>
        <fullName evidence="1">Uncharacterized protein</fullName>
    </submittedName>
</protein>
<sequence>MVYVDTAGDSFLSSALLDIEDRPDALLLGPDYFPVSALDDFWSHSGVAYLDASKAPHSERHLRLQAWLQEFADFLIVRRERRICPDNVQVLVVVDELVPPLQDVAALLARIARKSSVHFMATMVIPHWGEDVACHNLLDKI</sequence>
<accession>F9ZMV2</accession>
<evidence type="ECO:0000313" key="1">
    <source>
        <dbReference type="EMBL" id="AEK57861.1"/>
    </source>
</evidence>
<dbReference type="EMBL" id="CP002573">
    <property type="protein sequence ID" value="AEK57861.1"/>
    <property type="molecule type" value="Genomic_DNA"/>
</dbReference>
<organism evidence="1 2">
    <name type="scientific">Acidithiobacillus caldus (strain SM-1)</name>
    <dbReference type="NCBI Taxonomy" id="990288"/>
    <lineage>
        <taxon>Bacteria</taxon>
        <taxon>Pseudomonadati</taxon>
        <taxon>Pseudomonadota</taxon>
        <taxon>Acidithiobacillia</taxon>
        <taxon>Acidithiobacillales</taxon>
        <taxon>Acidithiobacillaceae</taxon>
        <taxon>Acidithiobacillus</taxon>
    </lineage>
</organism>
<keyword evidence="2" id="KW-1185">Reference proteome</keyword>
<gene>
    <name evidence="1" type="ordered locus">Atc_1212</name>
</gene>
<dbReference type="AlphaFoldDB" id="F9ZMV2"/>
<evidence type="ECO:0000313" key="2">
    <source>
        <dbReference type="Proteomes" id="UP000006135"/>
    </source>
</evidence>
<dbReference type="HOGENOM" id="CLU_1821170_0_0_6"/>
<reference evidence="1 2" key="1">
    <citation type="journal article" date="2011" name="J. Genet. Genomics">
        <title>Unraveling the Acidithiobacillus caldus complete genome and its central metabolisms for carbon assimilation.</title>
        <authorList>
            <person name="You X.Y."/>
            <person name="Guo X."/>
            <person name="Zheng H.J."/>
            <person name="Zhang M.J."/>
            <person name="Liu L.J."/>
            <person name="Zhu Y.Q."/>
            <person name="Zhu B."/>
            <person name="Wang S.Y."/>
            <person name="Zhao G.P."/>
            <person name="Poetsch A."/>
            <person name="Jiang C.Y."/>
            <person name="Liu S.J."/>
        </authorList>
    </citation>
    <scope>NUCLEOTIDE SEQUENCE [LARGE SCALE GENOMIC DNA]</scope>
    <source>
        <strain evidence="1 2">SM-1</strain>
    </source>
</reference>
<name>F9ZMV2_ACICS</name>
<dbReference type="KEGG" id="acu:Atc_1212"/>
<dbReference type="Proteomes" id="UP000006135">
    <property type="component" value="Chromosome"/>
</dbReference>
<proteinExistence type="predicted"/>